<evidence type="ECO:0000313" key="1">
    <source>
        <dbReference type="EMBL" id="TDN46508.1"/>
    </source>
</evidence>
<gene>
    <name evidence="1" type="ORF">EDF64_101374</name>
</gene>
<evidence type="ECO:0000313" key="2">
    <source>
        <dbReference type="Proteomes" id="UP000295764"/>
    </source>
</evidence>
<accession>A0A4R6DQG9</accession>
<dbReference type="AlphaFoldDB" id="A0A4R6DQG9"/>
<dbReference type="RefSeq" id="WP_166645556.1">
    <property type="nucleotide sequence ID" value="NZ_SNVW01000001.1"/>
</dbReference>
<protein>
    <submittedName>
        <fullName evidence="1">Uncharacterized protein</fullName>
    </submittedName>
</protein>
<organism evidence="1 2">
    <name type="scientific">Curtobacterium flaccumfaciens</name>
    <dbReference type="NCBI Taxonomy" id="2035"/>
    <lineage>
        <taxon>Bacteria</taxon>
        <taxon>Bacillati</taxon>
        <taxon>Actinomycetota</taxon>
        <taxon>Actinomycetes</taxon>
        <taxon>Micrococcales</taxon>
        <taxon>Microbacteriaceae</taxon>
        <taxon>Curtobacterium</taxon>
    </lineage>
</organism>
<reference evidence="1 2" key="1">
    <citation type="submission" date="2019-03" db="EMBL/GenBank/DDBJ databases">
        <title>Genomic analyses of the natural microbiome of Caenorhabditis elegans.</title>
        <authorList>
            <person name="Samuel B."/>
        </authorList>
    </citation>
    <scope>NUCLEOTIDE SEQUENCE [LARGE SCALE GENOMIC DNA]</scope>
    <source>
        <strain evidence="1 2">JUb65</strain>
    </source>
</reference>
<proteinExistence type="predicted"/>
<comment type="caution">
    <text evidence="1">The sequence shown here is derived from an EMBL/GenBank/DDBJ whole genome shotgun (WGS) entry which is preliminary data.</text>
</comment>
<dbReference type="EMBL" id="SNVW01000001">
    <property type="protein sequence ID" value="TDN46508.1"/>
    <property type="molecule type" value="Genomic_DNA"/>
</dbReference>
<sequence>MQVRPFHTDATPGVHHVFDDCTDLPEGCKRVRGTHGWPMCVQCLQRLGS</sequence>
<dbReference type="Proteomes" id="UP000295764">
    <property type="component" value="Unassembled WGS sequence"/>
</dbReference>
<name>A0A4R6DQG9_9MICO</name>